<dbReference type="Pfam" id="PF13088">
    <property type="entry name" value="BNR_2"/>
    <property type="match status" value="1"/>
</dbReference>
<reference evidence="6 7" key="1">
    <citation type="submission" date="2016-10" db="EMBL/GenBank/DDBJ databases">
        <authorList>
            <person name="de Groot N.N."/>
        </authorList>
    </citation>
    <scope>NUCLEOTIDE SEQUENCE [LARGE SCALE GENOMIC DNA]</scope>
    <source>
        <strain evidence="6 7">47C3B</strain>
    </source>
</reference>
<dbReference type="STRING" id="1391627.SAMN05216464_11947"/>
<dbReference type="OrthoDB" id="7294637at2"/>
<dbReference type="InterPro" id="IPR036278">
    <property type="entry name" value="Sialidase_sf"/>
</dbReference>
<evidence type="ECO:0000313" key="7">
    <source>
        <dbReference type="Proteomes" id="UP000199072"/>
    </source>
</evidence>
<evidence type="ECO:0000313" key="6">
    <source>
        <dbReference type="EMBL" id="SDF50886.1"/>
    </source>
</evidence>
<feature type="signal peptide" evidence="4">
    <location>
        <begin position="1"/>
        <end position="19"/>
    </location>
</feature>
<feature type="domain" description="Sialidase" evidence="5">
    <location>
        <begin position="48"/>
        <end position="361"/>
    </location>
</feature>
<dbReference type="PANTHER" id="PTHR10628">
    <property type="entry name" value="SIALIDASE"/>
    <property type="match status" value="1"/>
</dbReference>
<dbReference type="GO" id="GO:0004308">
    <property type="term" value="F:exo-alpha-sialidase activity"/>
    <property type="evidence" value="ECO:0007669"/>
    <property type="project" value="UniProtKB-EC"/>
</dbReference>
<proteinExistence type="inferred from homology"/>
<name>A0A1G7LND8_9SPHI</name>
<evidence type="ECO:0000256" key="3">
    <source>
        <dbReference type="ARBA" id="ARBA00012733"/>
    </source>
</evidence>
<dbReference type="GO" id="GO:0005737">
    <property type="term" value="C:cytoplasm"/>
    <property type="evidence" value="ECO:0007669"/>
    <property type="project" value="TreeGrafter"/>
</dbReference>
<evidence type="ECO:0000256" key="4">
    <source>
        <dbReference type="SAM" id="SignalP"/>
    </source>
</evidence>
<sequence length="387" mass="42561">MKKLIIYLFINLLVTCAYAQQQEVTVFKSGAEGYRSFRIPAITKAPNGNLLAFAEGRVNGGGDFGNIQIVLKRSTDGGKHWGALQIVASNDTLQTGNAAPVVDLTDPVYPGGRLFLFYNTGNASENMVRKGKGLREVWYKTSTDNGVSWSAPVNITLQVHKPKQPQVNSAYNFAADWRSYANTPGHAIQLAAGKYKGRIYIAANHSAGEPQKHYADGRAFGYYTDDHGKTFKLSDEVNMPGANENMAVELSGNKLMMNIRNQLGNIKQRIIALSSNGGQTWDTTYFDAHLPDPVCQGSILNLGKSKGKAILAVCNDADTLNRDNLTLRISFDEGKTWKQNTVIAKSPAGYKGDFSAYSDLVPVDKKHIGILYEKDDYKQIVFTPYGW</sequence>
<dbReference type="GO" id="GO:0006689">
    <property type="term" value="P:ganglioside catabolic process"/>
    <property type="evidence" value="ECO:0007669"/>
    <property type="project" value="TreeGrafter"/>
</dbReference>
<dbReference type="EC" id="3.2.1.18" evidence="3"/>
<keyword evidence="4" id="KW-0732">Signal</keyword>
<organism evidence="6 7">
    <name type="scientific">Mucilaginibacter pineti</name>
    <dbReference type="NCBI Taxonomy" id="1391627"/>
    <lineage>
        <taxon>Bacteria</taxon>
        <taxon>Pseudomonadati</taxon>
        <taxon>Bacteroidota</taxon>
        <taxon>Sphingobacteriia</taxon>
        <taxon>Sphingobacteriales</taxon>
        <taxon>Sphingobacteriaceae</taxon>
        <taxon>Mucilaginibacter</taxon>
    </lineage>
</organism>
<dbReference type="EMBL" id="FNAI01000019">
    <property type="protein sequence ID" value="SDF50886.1"/>
    <property type="molecule type" value="Genomic_DNA"/>
</dbReference>
<dbReference type="PANTHER" id="PTHR10628:SF30">
    <property type="entry name" value="EXO-ALPHA-SIALIDASE"/>
    <property type="match status" value="1"/>
</dbReference>
<protein>
    <recommendedName>
        <fullName evidence="3">exo-alpha-sialidase</fullName>
        <ecNumber evidence="3">3.2.1.18</ecNumber>
    </recommendedName>
</protein>
<evidence type="ECO:0000256" key="1">
    <source>
        <dbReference type="ARBA" id="ARBA00000427"/>
    </source>
</evidence>
<dbReference type="RefSeq" id="WP_091156135.1">
    <property type="nucleotide sequence ID" value="NZ_FNAI01000019.1"/>
</dbReference>
<comment type="similarity">
    <text evidence="2">Belongs to the glycosyl hydrolase 33 family.</text>
</comment>
<dbReference type="InterPro" id="IPR011040">
    <property type="entry name" value="Sialidase"/>
</dbReference>
<keyword evidence="7" id="KW-1185">Reference proteome</keyword>
<accession>A0A1G7LND8</accession>
<dbReference type="CDD" id="cd15482">
    <property type="entry name" value="Sialidase_non-viral"/>
    <property type="match status" value="1"/>
</dbReference>
<dbReference type="GO" id="GO:0009313">
    <property type="term" value="P:oligosaccharide catabolic process"/>
    <property type="evidence" value="ECO:0007669"/>
    <property type="project" value="TreeGrafter"/>
</dbReference>
<evidence type="ECO:0000259" key="5">
    <source>
        <dbReference type="Pfam" id="PF13088"/>
    </source>
</evidence>
<comment type="catalytic activity">
    <reaction evidence="1">
        <text>Hydrolysis of alpha-(2-&gt;3)-, alpha-(2-&gt;6)-, alpha-(2-&gt;8)- glycosidic linkages of terminal sialic acid residues in oligosaccharides, glycoproteins, glycolipids, colominic acid and synthetic substrates.</text>
        <dbReference type="EC" id="3.2.1.18"/>
    </reaction>
</comment>
<dbReference type="Proteomes" id="UP000199072">
    <property type="component" value="Unassembled WGS sequence"/>
</dbReference>
<dbReference type="InterPro" id="IPR026856">
    <property type="entry name" value="Sialidase_fam"/>
</dbReference>
<dbReference type="SUPFAM" id="SSF50939">
    <property type="entry name" value="Sialidases"/>
    <property type="match status" value="1"/>
</dbReference>
<evidence type="ECO:0000256" key="2">
    <source>
        <dbReference type="ARBA" id="ARBA00009348"/>
    </source>
</evidence>
<gene>
    <name evidence="6" type="ORF">SAMN05216464_11947</name>
</gene>
<dbReference type="GO" id="GO:0016020">
    <property type="term" value="C:membrane"/>
    <property type="evidence" value="ECO:0007669"/>
    <property type="project" value="TreeGrafter"/>
</dbReference>
<dbReference type="AlphaFoldDB" id="A0A1G7LND8"/>
<dbReference type="Gene3D" id="2.120.10.10">
    <property type="match status" value="1"/>
</dbReference>
<feature type="chain" id="PRO_5011695385" description="exo-alpha-sialidase" evidence="4">
    <location>
        <begin position="20"/>
        <end position="387"/>
    </location>
</feature>